<dbReference type="PROSITE" id="PS50089">
    <property type="entry name" value="ZF_RING_2"/>
    <property type="match status" value="1"/>
</dbReference>
<dbReference type="InterPro" id="IPR013083">
    <property type="entry name" value="Znf_RING/FYVE/PHD"/>
</dbReference>
<dbReference type="InterPro" id="IPR039739">
    <property type="entry name" value="MAG2/RNF10"/>
</dbReference>
<dbReference type="InterPro" id="IPR017907">
    <property type="entry name" value="Znf_RING_CS"/>
</dbReference>
<dbReference type="OrthoDB" id="302966at2759"/>
<accession>A0A1G4M6I3</accession>
<comment type="subcellular location">
    <subcellularLocation>
        <location evidence="1">Cytoplasm</location>
    </subcellularLocation>
</comment>
<dbReference type="Pfam" id="PF13445">
    <property type="entry name" value="zf-RING_UBOX"/>
    <property type="match status" value="1"/>
</dbReference>
<evidence type="ECO:0000256" key="7">
    <source>
        <dbReference type="SAM" id="MobiDB-lite"/>
    </source>
</evidence>
<evidence type="ECO:0000313" key="10">
    <source>
        <dbReference type="Proteomes" id="UP000190831"/>
    </source>
</evidence>
<feature type="domain" description="RING-type" evidence="8">
    <location>
        <begin position="165"/>
        <end position="223"/>
    </location>
</feature>
<dbReference type="GO" id="GO:0045944">
    <property type="term" value="P:positive regulation of transcription by RNA polymerase II"/>
    <property type="evidence" value="ECO:0007669"/>
    <property type="project" value="TreeGrafter"/>
</dbReference>
<dbReference type="SUPFAM" id="SSF57850">
    <property type="entry name" value="RING/U-box"/>
    <property type="match status" value="1"/>
</dbReference>
<dbReference type="InterPro" id="IPR027370">
    <property type="entry name" value="Znf-RING_euk"/>
</dbReference>
<reference evidence="9 10" key="1">
    <citation type="submission" date="2016-03" db="EMBL/GenBank/DDBJ databases">
        <authorList>
            <person name="Devillers H."/>
        </authorList>
    </citation>
    <scope>NUCLEOTIDE SEQUENCE [LARGE SCALE GENOMIC DNA]</scope>
    <source>
        <strain evidence="9">CBS 6772</strain>
    </source>
</reference>
<gene>
    <name evidence="9" type="ORF">LAFE_0A02542G</name>
</gene>
<keyword evidence="4 6" id="KW-0863">Zinc-finger</keyword>
<dbReference type="PANTHER" id="PTHR12983">
    <property type="entry name" value="RING FINGER 10 FAMILY MEMBER"/>
    <property type="match status" value="1"/>
</dbReference>
<dbReference type="OMA" id="PRWKKCP"/>
<feature type="region of interest" description="Disordered" evidence="7">
    <location>
        <begin position="552"/>
        <end position="609"/>
    </location>
</feature>
<keyword evidence="3" id="KW-0479">Metal-binding</keyword>
<dbReference type="SMART" id="SM00184">
    <property type="entry name" value="RING"/>
    <property type="match status" value="1"/>
</dbReference>
<keyword evidence="10" id="KW-1185">Reference proteome</keyword>
<feature type="compositionally biased region" description="Polar residues" evidence="7">
    <location>
        <begin position="1"/>
        <end position="16"/>
    </location>
</feature>
<dbReference type="Gene3D" id="3.30.40.10">
    <property type="entry name" value="Zinc/RING finger domain, C3HC4 (zinc finger)"/>
    <property type="match status" value="1"/>
</dbReference>
<evidence type="ECO:0000256" key="2">
    <source>
        <dbReference type="ARBA" id="ARBA00022490"/>
    </source>
</evidence>
<proteinExistence type="predicted"/>
<evidence type="ECO:0000256" key="1">
    <source>
        <dbReference type="ARBA" id="ARBA00004496"/>
    </source>
</evidence>
<evidence type="ECO:0000259" key="8">
    <source>
        <dbReference type="PROSITE" id="PS50089"/>
    </source>
</evidence>
<keyword evidence="5" id="KW-0862">Zinc</keyword>
<evidence type="ECO:0000313" key="9">
    <source>
        <dbReference type="EMBL" id="SCV99409.1"/>
    </source>
</evidence>
<feature type="compositionally biased region" description="Polar residues" evidence="7">
    <location>
        <begin position="599"/>
        <end position="609"/>
    </location>
</feature>
<dbReference type="PANTHER" id="PTHR12983:SF9">
    <property type="entry name" value="E3 UBIQUITIN-PROTEIN LIGASE RNF10"/>
    <property type="match status" value="1"/>
</dbReference>
<dbReference type="GO" id="GO:0000976">
    <property type="term" value="F:transcription cis-regulatory region binding"/>
    <property type="evidence" value="ECO:0007669"/>
    <property type="project" value="TreeGrafter"/>
</dbReference>
<evidence type="ECO:0000256" key="5">
    <source>
        <dbReference type="ARBA" id="ARBA00022833"/>
    </source>
</evidence>
<name>A0A1G4M6I3_LACFM</name>
<evidence type="ECO:0000256" key="6">
    <source>
        <dbReference type="PROSITE-ProRule" id="PRU00175"/>
    </source>
</evidence>
<dbReference type="GO" id="GO:0008270">
    <property type="term" value="F:zinc ion binding"/>
    <property type="evidence" value="ECO:0007669"/>
    <property type="project" value="UniProtKB-KW"/>
</dbReference>
<dbReference type="AlphaFoldDB" id="A0A1G4M6I3"/>
<organism evidence="9 10">
    <name type="scientific">Lachancea fermentati</name>
    <name type="common">Zygosaccharomyces fermentati</name>
    <dbReference type="NCBI Taxonomy" id="4955"/>
    <lineage>
        <taxon>Eukaryota</taxon>
        <taxon>Fungi</taxon>
        <taxon>Dikarya</taxon>
        <taxon>Ascomycota</taxon>
        <taxon>Saccharomycotina</taxon>
        <taxon>Saccharomycetes</taxon>
        <taxon>Saccharomycetales</taxon>
        <taxon>Saccharomycetaceae</taxon>
        <taxon>Lachancea</taxon>
    </lineage>
</organism>
<dbReference type="PROSITE" id="PS00518">
    <property type="entry name" value="ZF_RING_1"/>
    <property type="match status" value="1"/>
</dbReference>
<feature type="region of interest" description="Disordered" evidence="7">
    <location>
        <begin position="1"/>
        <end position="53"/>
    </location>
</feature>
<evidence type="ECO:0000256" key="3">
    <source>
        <dbReference type="ARBA" id="ARBA00022723"/>
    </source>
</evidence>
<feature type="compositionally biased region" description="Acidic residues" evidence="7">
    <location>
        <begin position="566"/>
        <end position="575"/>
    </location>
</feature>
<protein>
    <submittedName>
        <fullName evidence="9">LAFE_0A02542g1_1</fullName>
    </submittedName>
</protein>
<dbReference type="Proteomes" id="UP000190831">
    <property type="component" value="Chromosome A"/>
</dbReference>
<dbReference type="InterPro" id="IPR001841">
    <property type="entry name" value="Znf_RING"/>
</dbReference>
<evidence type="ECO:0000256" key="4">
    <source>
        <dbReference type="ARBA" id="ARBA00022771"/>
    </source>
</evidence>
<dbReference type="GO" id="GO:0005737">
    <property type="term" value="C:cytoplasm"/>
    <property type="evidence" value="ECO:0007669"/>
    <property type="project" value="UniProtKB-SubCell"/>
</dbReference>
<keyword evidence="2" id="KW-0963">Cytoplasm</keyword>
<sequence length="609" mass="69045">MSQDKNLDPSSLSSKNKTFEGGKKFPLKGNAFQHRGSQKLSKQHRPKKERQTKAYADDAEFNIEDELLSGNFRARGRKTQISINHLLDFQLPERPHDVHNAGSVRRRSRKNDNDFVHLHGDSFINANSKFIVDDRFSYDEQSIDPNLPLSGEKIVRVVVPRGQSCPICLTEDMVAPRMVSCGHIFCMTCMLNFFAVEDKPANAKADATTYVKKKRYKECPLCSTIIRKTDTKAVNFVEGNPKQGVPEIGKESNFQLMCRPHTSMLPLPVSLNVDPLSLGNFPPVELAELAPYCRIMKCSRDYALTLYQRDIKDIETQNEIDKALYNDNGKYAKLAIEDIQKELCESSATGEKDLSAGLSQLSLDVGLEKFDESNAFFFYETAFDATTKYYLSPLDVKILLTAFGGYSRFPPILNVKVENVHHGSVVTESLIQRYKYFGHLPIGSELAFVDIDWRNSDVLPMEVYKKFASELTSRRRKSTWKKQREDKEKTLYQKRLEQEQAEFYQRENGNVSPPTNAIIPSKPVPLQSLSHKADKEISEVAKPKSRMERTVWGTSIPIVEQSSDTDTGEDKDLEDLLQSLNQHQGGKQGKKKKKKMVTLLSSGQSRGSF</sequence>
<dbReference type="STRING" id="4955.A0A1G4M6I3"/>
<dbReference type="EMBL" id="LT598487">
    <property type="protein sequence ID" value="SCV99409.1"/>
    <property type="molecule type" value="Genomic_DNA"/>
</dbReference>